<protein>
    <submittedName>
        <fullName evidence="6">Ribonuclease P protein subunit p30 isoform X1</fullName>
    </submittedName>
</protein>
<dbReference type="GeneID" id="107273758"/>
<dbReference type="CTD" id="10556"/>
<dbReference type="InterPro" id="IPR016195">
    <property type="entry name" value="Pol/histidinol_Pase-like"/>
</dbReference>
<dbReference type="Pfam" id="PF01876">
    <property type="entry name" value="RNase_P_p30"/>
    <property type="match status" value="1"/>
</dbReference>
<proteinExistence type="inferred from homology"/>
<feature type="region of interest" description="Disordered" evidence="4">
    <location>
        <begin position="324"/>
        <end position="348"/>
    </location>
</feature>
<comment type="subcellular location">
    <subcellularLocation>
        <location evidence="1">Nucleus</location>
    </subcellularLocation>
</comment>
<sequence length="348" mass="40187">MLHAVINFICKYTVRFISKQFGAWCRHYCFMKLIIKLQMSMRISTVRARHECVLVDLFWLCYVLRQRASRMKGQFGFCDLCVDPQDFDKEKLREIFSELYRVGYETVALNQTVEEEIFQSSKKKKKSESKGVQCFLPYPVDIQDLVEEFVGRLRIFSRLTFVYSDPAKTHMLGQSQSLKHYNLYAVVPKTQAAFQFACSQLNADIITLNTSCSGLKLSKKLYSQAIERGINFEIRYADLIKPATRKSTIYYSHFFYTFGKSKSVIMSSGARDTSDIRNPYDVINLGPLMGLDETKARASIVSQCRHLLLKAEGRRHGKAIFVNQLPNTNDDTDEDTSEDYSSTKKIRL</sequence>
<dbReference type="AlphaFoldDB" id="A0AAJ7CD03"/>
<evidence type="ECO:0000313" key="6">
    <source>
        <dbReference type="RefSeq" id="XP_015607746.1"/>
    </source>
</evidence>
<dbReference type="Proteomes" id="UP000694920">
    <property type="component" value="Unplaced"/>
</dbReference>
<dbReference type="PANTHER" id="PTHR13031">
    <property type="entry name" value="RIBONUCLEASE P SUBUNIT P30"/>
    <property type="match status" value="1"/>
</dbReference>
<dbReference type="KEGG" id="ccin:107273758"/>
<dbReference type="Gene3D" id="3.20.20.140">
    <property type="entry name" value="Metal-dependent hydrolases"/>
    <property type="match status" value="1"/>
</dbReference>
<organism evidence="5 6">
    <name type="scientific">Cephus cinctus</name>
    <name type="common">Wheat stem sawfly</name>
    <dbReference type="NCBI Taxonomy" id="211228"/>
    <lineage>
        <taxon>Eukaryota</taxon>
        <taxon>Metazoa</taxon>
        <taxon>Ecdysozoa</taxon>
        <taxon>Arthropoda</taxon>
        <taxon>Hexapoda</taxon>
        <taxon>Insecta</taxon>
        <taxon>Pterygota</taxon>
        <taxon>Neoptera</taxon>
        <taxon>Endopterygota</taxon>
        <taxon>Hymenoptera</taxon>
        <taxon>Cephoidea</taxon>
        <taxon>Cephidae</taxon>
        <taxon>Cephus</taxon>
    </lineage>
</organism>
<dbReference type="RefSeq" id="XP_015607746.1">
    <property type="nucleotide sequence ID" value="XM_015752260.2"/>
</dbReference>
<dbReference type="GO" id="GO:0003723">
    <property type="term" value="F:RNA binding"/>
    <property type="evidence" value="ECO:0007669"/>
    <property type="project" value="TreeGrafter"/>
</dbReference>
<evidence type="ECO:0000256" key="1">
    <source>
        <dbReference type="ARBA" id="ARBA00004123"/>
    </source>
</evidence>
<keyword evidence="5" id="KW-1185">Reference proteome</keyword>
<dbReference type="SUPFAM" id="SSF89550">
    <property type="entry name" value="PHP domain-like"/>
    <property type="match status" value="1"/>
</dbReference>
<dbReference type="GO" id="GO:0008033">
    <property type="term" value="P:tRNA processing"/>
    <property type="evidence" value="ECO:0007669"/>
    <property type="project" value="UniProtKB-KW"/>
</dbReference>
<reference evidence="6" key="1">
    <citation type="submission" date="2025-08" db="UniProtKB">
        <authorList>
            <consortium name="RefSeq"/>
        </authorList>
    </citation>
    <scope>IDENTIFICATION</scope>
</reference>
<dbReference type="PANTHER" id="PTHR13031:SF0">
    <property type="entry name" value="RIBONUCLEASE P PROTEIN SUBUNIT P30"/>
    <property type="match status" value="1"/>
</dbReference>
<evidence type="ECO:0000256" key="2">
    <source>
        <dbReference type="ARBA" id="ARBA00007331"/>
    </source>
</evidence>
<evidence type="ECO:0000256" key="3">
    <source>
        <dbReference type="ARBA" id="ARBA00022694"/>
    </source>
</evidence>
<gene>
    <name evidence="6" type="primary">LOC107273758</name>
</gene>
<dbReference type="GO" id="GO:0005655">
    <property type="term" value="C:nucleolar ribonuclease P complex"/>
    <property type="evidence" value="ECO:0007669"/>
    <property type="project" value="TreeGrafter"/>
</dbReference>
<dbReference type="InterPro" id="IPR002738">
    <property type="entry name" value="RNase_P_p30"/>
</dbReference>
<evidence type="ECO:0000256" key="4">
    <source>
        <dbReference type="SAM" id="MobiDB-lite"/>
    </source>
</evidence>
<accession>A0AAJ7CD03</accession>
<keyword evidence="3" id="KW-0819">tRNA processing</keyword>
<name>A0AAJ7CD03_CEPCN</name>
<comment type="similarity">
    <text evidence="2">Belongs to the eukaryotic/archaeal RNase P protein component 3 family.</text>
</comment>
<evidence type="ECO:0000313" key="5">
    <source>
        <dbReference type="Proteomes" id="UP000694920"/>
    </source>
</evidence>